<dbReference type="Pfam" id="PF13489">
    <property type="entry name" value="Methyltransf_23"/>
    <property type="match status" value="1"/>
</dbReference>
<protein>
    <recommendedName>
        <fullName evidence="3">Class I SAM-dependent methyltransferase</fullName>
    </recommendedName>
</protein>
<organism evidence="1 2">
    <name type="scientific">Sphingomonas taxi</name>
    <dbReference type="NCBI Taxonomy" id="1549858"/>
    <lineage>
        <taxon>Bacteria</taxon>
        <taxon>Pseudomonadati</taxon>
        <taxon>Pseudomonadota</taxon>
        <taxon>Alphaproteobacteria</taxon>
        <taxon>Sphingomonadales</taxon>
        <taxon>Sphingomonadaceae</taxon>
        <taxon>Sphingomonas</taxon>
    </lineage>
</organism>
<proteinExistence type="predicted"/>
<reference evidence="1 2" key="1">
    <citation type="submission" date="2017-08" db="EMBL/GenBank/DDBJ databases">
        <title>Infants hospitalized years apart are colonized by the same room-sourced microbial strains.</title>
        <authorList>
            <person name="Brooks B."/>
            <person name="Olm M.R."/>
            <person name="Firek B.A."/>
            <person name="Baker R."/>
            <person name="Thomas B.C."/>
            <person name="Morowitz M.J."/>
            <person name="Banfield J.F."/>
        </authorList>
    </citation>
    <scope>NUCLEOTIDE SEQUENCE [LARGE SCALE GENOMIC DNA]</scope>
    <source>
        <strain evidence="1">S2_005_001_R1_22</strain>
    </source>
</reference>
<evidence type="ECO:0000313" key="1">
    <source>
        <dbReference type="EMBL" id="PZQ59283.1"/>
    </source>
</evidence>
<dbReference type="EMBL" id="QFQI01000009">
    <property type="protein sequence ID" value="PZQ59283.1"/>
    <property type="molecule type" value="Genomic_DNA"/>
</dbReference>
<dbReference type="Proteomes" id="UP000249229">
    <property type="component" value="Unassembled WGS sequence"/>
</dbReference>
<evidence type="ECO:0008006" key="3">
    <source>
        <dbReference type="Google" id="ProtNLM"/>
    </source>
</evidence>
<gene>
    <name evidence="1" type="ORF">DI544_11525</name>
</gene>
<comment type="caution">
    <text evidence="1">The sequence shown here is derived from an EMBL/GenBank/DDBJ whole genome shotgun (WGS) entry which is preliminary data.</text>
</comment>
<dbReference type="AlphaFoldDB" id="A0A2W5QWJ9"/>
<name>A0A2W5QWJ9_9SPHN</name>
<dbReference type="Gene3D" id="3.40.50.150">
    <property type="entry name" value="Vaccinia Virus protein VP39"/>
    <property type="match status" value="1"/>
</dbReference>
<dbReference type="CDD" id="cd02440">
    <property type="entry name" value="AdoMet_MTases"/>
    <property type="match status" value="1"/>
</dbReference>
<dbReference type="SUPFAM" id="SSF53335">
    <property type="entry name" value="S-adenosyl-L-methionine-dependent methyltransferases"/>
    <property type="match status" value="1"/>
</dbReference>
<evidence type="ECO:0000313" key="2">
    <source>
        <dbReference type="Proteomes" id="UP000249229"/>
    </source>
</evidence>
<dbReference type="PANTHER" id="PTHR43861">
    <property type="entry name" value="TRANS-ACONITATE 2-METHYLTRANSFERASE-RELATED"/>
    <property type="match status" value="1"/>
</dbReference>
<dbReference type="InterPro" id="IPR029063">
    <property type="entry name" value="SAM-dependent_MTases_sf"/>
</dbReference>
<accession>A0A2W5QWJ9</accession>
<sequence length="223" mass="24601">MAVELDSRPPILAVARDLYADAPRRARTLQRLRPFICPFEDLIRWIPAHGRLLDIGCGAGLFMGLVGRARPGIKAIGFDADADAVAAAQGMARAHFPDGRIVFRHSAVGDPWPDGSFDVVSLVDVLHHIPPAHQAEVIADAYAHVAPGGLFIHKDMADRPLLRAWWNRLHDIVIARQWIHYRPIGEVEAWLKDAGAQIVGRAARNLGPYAHEWIVARKPACPL</sequence>